<keyword evidence="1" id="KW-0732">Signal</keyword>
<feature type="chain" id="PRO_5003990260" evidence="1">
    <location>
        <begin position="28"/>
        <end position="284"/>
    </location>
</feature>
<evidence type="ECO:0000313" key="2">
    <source>
        <dbReference type="EMBL" id="ELR18964.1"/>
    </source>
</evidence>
<keyword evidence="3" id="KW-1185">Reference proteome</keyword>
<dbReference type="AlphaFoldDB" id="L8H0C5"/>
<evidence type="ECO:0000313" key="3">
    <source>
        <dbReference type="Proteomes" id="UP000011083"/>
    </source>
</evidence>
<feature type="signal peptide" evidence="1">
    <location>
        <begin position="1"/>
        <end position="27"/>
    </location>
</feature>
<reference evidence="2 3" key="1">
    <citation type="journal article" date="2013" name="Genome Biol.">
        <title>Genome of Acanthamoeba castellanii highlights extensive lateral gene transfer and early evolution of tyrosine kinase signaling.</title>
        <authorList>
            <person name="Clarke M."/>
            <person name="Lohan A.J."/>
            <person name="Liu B."/>
            <person name="Lagkouvardos I."/>
            <person name="Roy S."/>
            <person name="Zafar N."/>
            <person name="Bertelli C."/>
            <person name="Schilde C."/>
            <person name="Kianianmomeni A."/>
            <person name="Burglin T.R."/>
            <person name="Frech C."/>
            <person name="Turcotte B."/>
            <person name="Kopec K.O."/>
            <person name="Synnott J.M."/>
            <person name="Choo C."/>
            <person name="Paponov I."/>
            <person name="Finkler A."/>
            <person name="Soon Heng Tan C."/>
            <person name="Hutchins A.P."/>
            <person name="Weinmeier T."/>
            <person name="Rattei T."/>
            <person name="Chu J.S."/>
            <person name="Gimenez G."/>
            <person name="Irimia M."/>
            <person name="Rigden D.J."/>
            <person name="Fitzpatrick D.A."/>
            <person name="Lorenzo-Morales J."/>
            <person name="Bateman A."/>
            <person name="Chiu C.H."/>
            <person name="Tang P."/>
            <person name="Hegemann P."/>
            <person name="Fromm H."/>
            <person name="Raoult D."/>
            <person name="Greub G."/>
            <person name="Miranda-Saavedra D."/>
            <person name="Chen N."/>
            <person name="Nash P."/>
            <person name="Ginger M.L."/>
            <person name="Horn M."/>
            <person name="Schaap P."/>
            <person name="Caler L."/>
            <person name="Loftus B."/>
        </authorList>
    </citation>
    <scope>NUCLEOTIDE SEQUENCE [LARGE SCALE GENOMIC DNA]</scope>
    <source>
        <strain evidence="2 3">Neff</strain>
    </source>
</reference>
<sequence>MKKIAHFGTLVSFLLLVVLALSAPVRGQSAGLKVINALPPPILDFSSSFIDALVDGNLFFSKVEYLFGSSNGTHGPYRPLDAPGTYNVSFRYTNHPERGIIASTQLQITQPGTYHTVVIFGRNTVDFPLQTAHLVDQSVGKRAISRPSEEGVTSRHRKGFETSIMEEDEEETNRKVGSGKGLTSIRYFNAGISLGPTTVKMNGKDLFASTPYGQAWNGGQYVEFDTGAKGGYFMFEVVDARYEEIQITFDKLFLSNGCAFTIFSTGVLGNYYSPYIVVHTKDLC</sequence>
<dbReference type="EMBL" id="KB007939">
    <property type="protein sequence ID" value="ELR18964.1"/>
    <property type="molecule type" value="Genomic_DNA"/>
</dbReference>
<evidence type="ECO:0000256" key="1">
    <source>
        <dbReference type="SAM" id="SignalP"/>
    </source>
</evidence>
<dbReference type="VEuPathDB" id="AmoebaDB:ACA1_234020"/>
<dbReference type="KEGG" id="acan:ACA1_234020"/>
<gene>
    <name evidence="2" type="ORF">ACA1_234020</name>
</gene>
<protein>
    <submittedName>
        <fullName evidence="2">Uncharacterized protein</fullName>
    </submittedName>
</protein>
<proteinExistence type="predicted"/>
<organism evidence="2 3">
    <name type="scientific">Acanthamoeba castellanii (strain ATCC 30010 / Neff)</name>
    <dbReference type="NCBI Taxonomy" id="1257118"/>
    <lineage>
        <taxon>Eukaryota</taxon>
        <taxon>Amoebozoa</taxon>
        <taxon>Discosea</taxon>
        <taxon>Longamoebia</taxon>
        <taxon>Centramoebida</taxon>
        <taxon>Acanthamoebidae</taxon>
        <taxon>Acanthamoeba</taxon>
    </lineage>
</organism>
<name>L8H0C5_ACACF</name>
<dbReference type="Proteomes" id="UP000011083">
    <property type="component" value="Unassembled WGS sequence"/>
</dbReference>
<accession>L8H0C5</accession>
<dbReference type="GeneID" id="14919733"/>
<dbReference type="RefSeq" id="XP_004341028.1">
    <property type="nucleotide sequence ID" value="XM_004340980.1"/>
</dbReference>